<keyword evidence="4" id="KW-1185">Reference proteome</keyword>
<evidence type="ECO:0000256" key="2">
    <source>
        <dbReference type="SAM" id="SignalP"/>
    </source>
</evidence>
<dbReference type="Proteomes" id="UP001283341">
    <property type="component" value="Unassembled WGS sequence"/>
</dbReference>
<feature type="compositionally biased region" description="Basic and acidic residues" evidence="1">
    <location>
        <begin position="36"/>
        <end position="46"/>
    </location>
</feature>
<feature type="signal peptide" evidence="2">
    <location>
        <begin position="1"/>
        <end position="23"/>
    </location>
</feature>
<dbReference type="AlphaFoldDB" id="A0AAE0HXJ8"/>
<reference evidence="3" key="1">
    <citation type="journal article" date="2023" name="Mol. Phylogenet. Evol.">
        <title>Genome-scale phylogeny and comparative genomics of the fungal order Sordariales.</title>
        <authorList>
            <person name="Hensen N."/>
            <person name="Bonometti L."/>
            <person name="Westerberg I."/>
            <person name="Brannstrom I.O."/>
            <person name="Guillou S."/>
            <person name="Cros-Aarteil S."/>
            <person name="Calhoun S."/>
            <person name="Haridas S."/>
            <person name="Kuo A."/>
            <person name="Mondo S."/>
            <person name="Pangilinan J."/>
            <person name="Riley R."/>
            <person name="LaButti K."/>
            <person name="Andreopoulos B."/>
            <person name="Lipzen A."/>
            <person name="Chen C."/>
            <person name="Yan M."/>
            <person name="Daum C."/>
            <person name="Ng V."/>
            <person name="Clum A."/>
            <person name="Steindorff A."/>
            <person name="Ohm R.A."/>
            <person name="Martin F."/>
            <person name="Silar P."/>
            <person name="Natvig D.O."/>
            <person name="Lalanne C."/>
            <person name="Gautier V."/>
            <person name="Ament-Velasquez S.L."/>
            <person name="Kruys A."/>
            <person name="Hutchinson M.I."/>
            <person name="Powell A.J."/>
            <person name="Barry K."/>
            <person name="Miller A.N."/>
            <person name="Grigoriev I.V."/>
            <person name="Debuchy R."/>
            <person name="Gladieux P."/>
            <person name="Hiltunen Thoren M."/>
            <person name="Johannesson H."/>
        </authorList>
    </citation>
    <scope>NUCLEOTIDE SEQUENCE</scope>
    <source>
        <strain evidence="3">CBS 118394</strain>
    </source>
</reference>
<name>A0AAE0HXJ8_9PEZI</name>
<organism evidence="3 4">
    <name type="scientific">Apodospora peruviana</name>
    <dbReference type="NCBI Taxonomy" id="516989"/>
    <lineage>
        <taxon>Eukaryota</taxon>
        <taxon>Fungi</taxon>
        <taxon>Dikarya</taxon>
        <taxon>Ascomycota</taxon>
        <taxon>Pezizomycotina</taxon>
        <taxon>Sordariomycetes</taxon>
        <taxon>Sordariomycetidae</taxon>
        <taxon>Sordariales</taxon>
        <taxon>Lasiosphaeriaceae</taxon>
        <taxon>Apodospora</taxon>
    </lineage>
</organism>
<protein>
    <recommendedName>
        <fullName evidence="5">Secreted protein</fullName>
    </recommendedName>
</protein>
<proteinExistence type="predicted"/>
<keyword evidence="2" id="KW-0732">Signal</keyword>
<gene>
    <name evidence="3" type="ORF">B0H66DRAFT_319962</name>
</gene>
<reference evidence="3" key="2">
    <citation type="submission" date="2023-06" db="EMBL/GenBank/DDBJ databases">
        <authorList>
            <consortium name="Lawrence Berkeley National Laboratory"/>
            <person name="Haridas S."/>
            <person name="Hensen N."/>
            <person name="Bonometti L."/>
            <person name="Westerberg I."/>
            <person name="Brannstrom I.O."/>
            <person name="Guillou S."/>
            <person name="Cros-Aarteil S."/>
            <person name="Calhoun S."/>
            <person name="Kuo A."/>
            <person name="Mondo S."/>
            <person name="Pangilinan J."/>
            <person name="Riley R."/>
            <person name="Labutti K."/>
            <person name="Andreopoulos B."/>
            <person name="Lipzen A."/>
            <person name="Chen C."/>
            <person name="Yanf M."/>
            <person name="Daum C."/>
            <person name="Ng V."/>
            <person name="Clum A."/>
            <person name="Steindorff A."/>
            <person name="Ohm R."/>
            <person name="Martin F."/>
            <person name="Silar P."/>
            <person name="Natvig D."/>
            <person name="Lalanne C."/>
            <person name="Gautier V."/>
            <person name="Ament-Velasquez S.L."/>
            <person name="Kruys A."/>
            <person name="Hutchinson M.I."/>
            <person name="Powell A.J."/>
            <person name="Barry K."/>
            <person name="Miller A.N."/>
            <person name="Grigoriev I.V."/>
            <person name="Debuchy R."/>
            <person name="Gladieux P."/>
            <person name="Thoren M.H."/>
            <person name="Johannesson H."/>
        </authorList>
    </citation>
    <scope>NUCLEOTIDE SEQUENCE</scope>
    <source>
        <strain evidence="3">CBS 118394</strain>
    </source>
</reference>
<feature type="chain" id="PRO_5042061153" description="Secreted protein" evidence="2">
    <location>
        <begin position="24"/>
        <end position="72"/>
    </location>
</feature>
<sequence>MFRCWRYLIHHPATVFLSLSTTAVEPPRTIPSKHGQVHELAERERTSTGGRPQTICVPYCVAPLSEPLPRWW</sequence>
<feature type="region of interest" description="Disordered" evidence="1">
    <location>
        <begin position="28"/>
        <end position="50"/>
    </location>
</feature>
<accession>A0AAE0HXJ8</accession>
<evidence type="ECO:0000256" key="1">
    <source>
        <dbReference type="SAM" id="MobiDB-lite"/>
    </source>
</evidence>
<evidence type="ECO:0000313" key="3">
    <source>
        <dbReference type="EMBL" id="KAK3314724.1"/>
    </source>
</evidence>
<dbReference type="EMBL" id="JAUEDM010000006">
    <property type="protein sequence ID" value="KAK3314724.1"/>
    <property type="molecule type" value="Genomic_DNA"/>
</dbReference>
<comment type="caution">
    <text evidence="3">The sequence shown here is derived from an EMBL/GenBank/DDBJ whole genome shotgun (WGS) entry which is preliminary data.</text>
</comment>
<evidence type="ECO:0008006" key="5">
    <source>
        <dbReference type="Google" id="ProtNLM"/>
    </source>
</evidence>
<evidence type="ECO:0000313" key="4">
    <source>
        <dbReference type="Proteomes" id="UP001283341"/>
    </source>
</evidence>